<accession>A0A485LXP8</accession>
<evidence type="ECO:0000259" key="1">
    <source>
        <dbReference type="Pfam" id="PF13173"/>
    </source>
</evidence>
<sequence>MQGTYIPRSLERDVRRGLDEFPAVAVLGPRQCGKSTLAKHLIESYPHSIYLDLERPSDERKLTDPELFFEHYRDSLVCLDEIQRKPEIFTVLRSVIDERKRPGQFLILGSASGDLLRQSSESLAGRIAHLELAPFGMGEIPNLKLNTLWLRGGFPSALLAKDDYASFRWRQNFVRTFLERDIPQLGIRIPAASIERLWRMCAHYHSHVLNLSAIGSSLGITHHTARSYIDLLSKTFMLRLLPPYESNAKKRLVKSPKLYIRDSGLLHTLLGLREYDDLLAHPVFGGSWEGFAIENLVACLSDWNPSFYRTSAGAELDLVLERGRHKIAIECKASSSPEVTKGFWYALDDIRPDEAWIVAPVRDTYPLKKGVKVTSLGEIILHLKRQFL</sequence>
<dbReference type="PANTHER" id="PTHR43566:SF2">
    <property type="entry name" value="DUF4143 DOMAIN-CONTAINING PROTEIN"/>
    <property type="match status" value="1"/>
</dbReference>
<proteinExistence type="predicted"/>
<evidence type="ECO:0000259" key="2">
    <source>
        <dbReference type="Pfam" id="PF13635"/>
    </source>
</evidence>
<feature type="domain" description="AAA" evidence="1">
    <location>
        <begin position="22"/>
        <end position="140"/>
    </location>
</feature>
<dbReference type="Pfam" id="PF13173">
    <property type="entry name" value="AAA_14"/>
    <property type="match status" value="1"/>
</dbReference>
<dbReference type="InterPro" id="IPR025420">
    <property type="entry name" value="DUF4143"/>
</dbReference>
<dbReference type="PANTHER" id="PTHR43566">
    <property type="entry name" value="CONSERVED PROTEIN"/>
    <property type="match status" value="1"/>
</dbReference>
<reference evidence="3" key="1">
    <citation type="submission" date="2019-03" db="EMBL/GenBank/DDBJ databases">
        <authorList>
            <person name="Hao L."/>
        </authorList>
    </citation>
    <scope>NUCLEOTIDE SEQUENCE</scope>
</reference>
<organism evidence="3">
    <name type="scientific">anaerobic digester metagenome</name>
    <dbReference type="NCBI Taxonomy" id="1263854"/>
    <lineage>
        <taxon>unclassified sequences</taxon>
        <taxon>metagenomes</taxon>
        <taxon>ecological metagenomes</taxon>
    </lineage>
</organism>
<dbReference type="SUPFAM" id="SSF52540">
    <property type="entry name" value="P-loop containing nucleoside triphosphate hydrolases"/>
    <property type="match status" value="1"/>
</dbReference>
<dbReference type="Gene3D" id="3.40.50.300">
    <property type="entry name" value="P-loop containing nucleotide triphosphate hydrolases"/>
    <property type="match status" value="1"/>
</dbReference>
<gene>
    <name evidence="3" type="ORF">SCFA_1560010</name>
</gene>
<dbReference type="InterPro" id="IPR027417">
    <property type="entry name" value="P-loop_NTPase"/>
</dbReference>
<evidence type="ECO:0000313" key="3">
    <source>
        <dbReference type="EMBL" id="VFU13028.1"/>
    </source>
</evidence>
<dbReference type="InterPro" id="IPR041682">
    <property type="entry name" value="AAA_14"/>
</dbReference>
<dbReference type="EMBL" id="CAADRM010000064">
    <property type="protein sequence ID" value="VFU13028.1"/>
    <property type="molecule type" value="Genomic_DNA"/>
</dbReference>
<name>A0A485LXP8_9ZZZZ</name>
<dbReference type="Pfam" id="PF13635">
    <property type="entry name" value="DUF4143"/>
    <property type="match status" value="1"/>
</dbReference>
<evidence type="ECO:0008006" key="4">
    <source>
        <dbReference type="Google" id="ProtNLM"/>
    </source>
</evidence>
<dbReference type="AlphaFoldDB" id="A0A485LXP8"/>
<feature type="domain" description="DUF4143" evidence="2">
    <location>
        <begin position="179"/>
        <end position="334"/>
    </location>
</feature>
<protein>
    <recommendedName>
        <fullName evidence="4">AAA+ ATPase domain-containing protein</fullName>
    </recommendedName>
</protein>